<comment type="caution">
    <text evidence="14">The sequence shown here is derived from an EMBL/GenBank/DDBJ whole genome shotgun (WGS) entry which is preliminary data.</text>
</comment>
<dbReference type="PROSITE" id="PS52016">
    <property type="entry name" value="TONB_DEPENDENT_REC_3"/>
    <property type="match status" value="1"/>
</dbReference>
<keyword evidence="9 10" id="KW-0998">Cell outer membrane</keyword>
<dbReference type="GO" id="GO:0015344">
    <property type="term" value="F:siderophore uptake transmembrane transporter activity"/>
    <property type="evidence" value="ECO:0007669"/>
    <property type="project" value="TreeGrafter"/>
</dbReference>
<dbReference type="Gene3D" id="2.170.130.10">
    <property type="entry name" value="TonB-dependent receptor, plug domain"/>
    <property type="match status" value="1"/>
</dbReference>
<dbReference type="AlphaFoldDB" id="A0A923KGW7"/>
<dbReference type="InterPro" id="IPR023997">
    <property type="entry name" value="TonB-dep_OMP_SusC/RagA_CS"/>
</dbReference>
<dbReference type="InterPro" id="IPR037066">
    <property type="entry name" value="Plug_dom_sf"/>
</dbReference>
<dbReference type="RefSeq" id="WP_186562825.1">
    <property type="nucleotide sequence ID" value="NZ_JACNMF010000004.1"/>
</dbReference>
<dbReference type="InterPro" id="IPR012910">
    <property type="entry name" value="Plug_dom"/>
</dbReference>
<dbReference type="InterPro" id="IPR039426">
    <property type="entry name" value="TonB-dep_rcpt-like"/>
</dbReference>
<dbReference type="Pfam" id="PF00593">
    <property type="entry name" value="TonB_dep_Rec_b-barrel"/>
    <property type="match status" value="1"/>
</dbReference>
<dbReference type="Pfam" id="PF13715">
    <property type="entry name" value="CarbopepD_reg_2"/>
    <property type="match status" value="1"/>
</dbReference>
<keyword evidence="3 10" id="KW-1134">Transmembrane beta strand</keyword>
<dbReference type="Pfam" id="PF07715">
    <property type="entry name" value="Plug"/>
    <property type="match status" value="1"/>
</dbReference>
<feature type="domain" description="TonB-dependent receptor-like beta-barrel" evidence="12">
    <location>
        <begin position="321"/>
        <end position="864"/>
    </location>
</feature>
<evidence type="ECO:0000256" key="1">
    <source>
        <dbReference type="ARBA" id="ARBA00004571"/>
    </source>
</evidence>
<name>A0A923KGW7_9FLAO</name>
<evidence type="ECO:0000256" key="3">
    <source>
        <dbReference type="ARBA" id="ARBA00022452"/>
    </source>
</evidence>
<feature type="domain" description="TonB-dependent receptor plug" evidence="13">
    <location>
        <begin position="91"/>
        <end position="199"/>
    </location>
</feature>
<dbReference type="PANTHER" id="PTHR30069:SF29">
    <property type="entry name" value="HEMOGLOBIN AND HEMOGLOBIN-HAPTOGLOBIN-BINDING PROTEIN 1-RELATED"/>
    <property type="match status" value="1"/>
</dbReference>
<sequence length="1011" mass="111582">MVQGVVTGSEDGVPIPGVAVVLQKSASASGAVTDFDGKYEIEANIGDKLTFSYLGMKSVTLPVTGPKLDVQMDTEIDELNEVVVVGFGTQKKKEVTGAVAQVKAEEIENVVTSDIGQALQGQIAGVSVTANSGEPGEGSGILIRGVSSLTGSNSPLWVVDGVPQSNGDPGLNPNEIETIDVLKDAASAAIYGTRAAGGVILVTTKKGKPGNTAIELEVINGFQKITRQTPLMNTKEQIFFDLNNPTRNGSPARSDRFSLLNDNDLRDLTENDHARIDRYNFSISGGNEDANYSVVMGLFNQEGIVINSSFKRYNLRANLNMEKSKWTFNNGFGFTIDDRERPNFNLLILGQRAFPYLDKIGPDSFNVVNENDESAGPYEQVLEALTRDRQIGRYRFEGSSNIKYRINDQLELTTLIAGVFTHEQEKQIQPRIDLFDSTGNNLRSDEDSFVFEGRDQTILLNWNGGINYKQDFGKHNLSALALMSIEQDNFTSIGTISKGLSFSDPINLTLGTTGAEALSYGTISVNRGVINVEPDYKIKRVGSIGRIQYDYDEKYLLSASMRVDASNQFSKDNRYAYFPSVSAGWNISEEKFWRPLKRTINSFKLRGSIGTTGNDRFAPNSIFSPVITGYNAYFGSGSGVNEAPGIVQQSFGNPALKWEVTTQRNIGVDINMWKNKLTFTADYYNTDKKDLLSNIRLNPSFGAPATVERFQGSNFAVFNIGNMTNEGFEASLRYRPVTGKVRWNLLGTFTTNKNRVTSINGDNDRLMFSTLSIFGDIESLVSGLQVGREAGSFLLWETDGLLRTDQEVADYNNRFGENAQLGDLRYVDRDGDGSLRGEGDRVYKGSGLPDYELGLNIQATYKNWFFVMNWYGSFGNEVYNATRANAMRQGRHKDLLYQYIPGVNENTPIPAYRDNDRGDTNFNGSSDFFVEDGSFIRLRNVVVSYGLPNDVIKKLGLVRARIFANAQNMLTISKYTGLDPEVGGNNIQLKGIDRGLIPITASYNLGVRLNF</sequence>
<dbReference type="PANTHER" id="PTHR30069">
    <property type="entry name" value="TONB-DEPENDENT OUTER MEMBRANE RECEPTOR"/>
    <property type="match status" value="1"/>
</dbReference>
<evidence type="ECO:0000256" key="8">
    <source>
        <dbReference type="ARBA" id="ARBA00023170"/>
    </source>
</evidence>
<comment type="subcellular location">
    <subcellularLocation>
        <location evidence="1 10">Cell outer membrane</location>
        <topology evidence="1 10">Multi-pass membrane protein</topology>
    </subcellularLocation>
</comment>
<dbReference type="Gene3D" id="2.40.170.20">
    <property type="entry name" value="TonB-dependent receptor, beta-barrel domain"/>
    <property type="match status" value="1"/>
</dbReference>
<evidence type="ECO:0000259" key="12">
    <source>
        <dbReference type="Pfam" id="PF00593"/>
    </source>
</evidence>
<evidence type="ECO:0000256" key="7">
    <source>
        <dbReference type="ARBA" id="ARBA00023136"/>
    </source>
</evidence>
<evidence type="ECO:0000256" key="9">
    <source>
        <dbReference type="ARBA" id="ARBA00023237"/>
    </source>
</evidence>
<evidence type="ECO:0000259" key="13">
    <source>
        <dbReference type="Pfam" id="PF07715"/>
    </source>
</evidence>
<dbReference type="EMBL" id="JACNMF010000004">
    <property type="protein sequence ID" value="MBC3759201.1"/>
    <property type="molecule type" value="Genomic_DNA"/>
</dbReference>
<gene>
    <name evidence="14" type="ORF">H7U19_12340</name>
</gene>
<dbReference type="Proteomes" id="UP000656244">
    <property type="component" value="Unassembled WGS sequence"/>
</dbReference>
<keyword evidence="2 10" id="KW-0813">Transport</keyword>
<organism evidence="14 15">
    <name type="scientific">Hyunsoonleella aquatilis</name>
    <dbReference type="NCBI Taxonomy" id="2762758"/>
    <lineage>
        <taxon>Bacteria</taxon>
        <taxon>Pseudomonadati</taxon>
        <taxon>Bacteroidota</taxon>
        <taxon>Flavobacteriia</taxon>
        <taxon>Flavobacteriales</taxon>
        <taxon>Flavobacteriaceae</taxon>
    </lineage>
</organism>
<evidence type="ECO:0000313" key="15">
    <source>
        <dbReference type="Proteomes" id="UP000656244"/>
    </source>
</evidence>
<proteinExistence type="inferred from homology"/>
<comment type="similarity">
    <text evidence="10 11">Belongs to the TonB-dependent receptor family.</text>
</comment>
<evidence type="ECO:0000256" key="5">
    <source>
        <dbReference type="ARBA" id="ARBA00022729"/>
    </source>
</evidence>
<dbReference type="SUPFAM" id="SSF49464">
    <property type="entry name" value="Carboxypeptidase regulatory domain-like"/>
    <property type="match status" value="1"/>
</dbReference>
<dbReference type="GO" id="GO:0044718">
    <property type="term" value="P:siderophore transmembrane transport"/>
    <property type="evidence" value="ECO:0007669"/>
    <property type="project" value="TreeGrafter"/>
</dbReference>
<reference evidence="14" key="1">
    <citation type="submission" date="2020-08" db="EMBL/GenBank/DDBJ databases">
        <title>Hyunsoonleella sp. strain SJ7 genome sequencing and assembly.</title>
        <authorList>
            <person name="Kim I."/>
        </authorList>
    </citation>
    <scope>NUCLEOTIDE SEQUENCE</scope>
    <source>
        <strain evidence="14">SJ7</strain>
    </source>
</reference>
<protein>
    <submittedName>
        <fullName evidence="14">TonB-dependent receptor</fullName>
    </submittedName>
</protein>
<evidence type="ECO:0000313" key="14">
    <source>
        <dbReference type="EMBL" id="MBC3759201.1"/>
    </source>
</evidence>
<accession>A0A923KGW7</accession>
<dbReference type="SUPFAM" id="SSF56935">
    <property type="entry name" value="Porins"/>
    <property type="match status" value="1"/>
</dbReference>
<keyword evidence="15" id="KW-1185">Reference proteome</keyword>
<dbReference type="NCBIfam" id="TIGR04056">
    <property type="entry name" value="OMP_RagA_SusC"/>
    <property type="match status" value="1"/>
</dbReference>
<keyword evidence="4 10" id="KW-0812">Transmembrane</keyword>
<evidence type="ECO:0000256" key="2">
    <source>
        <dbReference type="ARBA" id="ARBA00022448"/>
    </source>
</evidence>
<evidence type="ECO:0000256" key="4">
    <source>
        <dbReference type="ARBA" id="ARBA00022692"/>
    </source>
</evidence>
<dbReference type="InterPro" id="IPR023996">
    <property type="entry name" value="TonB-dep_OMP_SusC/RagA"/>
</dbReference>
<dbReference type="NCBIfam" id="TIGR04057">
    <property type="entry name" value="SusC_RagA_signa"/>
    <property type="match status" value="1"/>
</dbReference>
<evidence type="ECO:0000256" key="11">
    <source>
        <dbReference type="RuleBase" id="RU003357"/>
    </source>
</evidence>
<keyword evidence="7 10" id="KW-0472">Membrane</keyword>
<dbReference type="InterPro" id="IPR008969">
    <property type="entry name" value="CarboxyPept-like_regulatory"/>
</dbReference>
<dbReference type="InterPro" id="IPR000531">
    <property type="entry name" value="Beta-barrel_TonB"/>
</dbReference>
<keyword evidence="5" id="KW-0732">Signal</keyword>
<keyword evidence="8 14" id="KW-0675">Receptor</keyword>
<dbReference type="GO" id="GO:0009279">
    <property type="term" value="C:cell outer membrane"/>
    <property type="evidence" value="ECO:0007669"/>
    <property type="project" value="UniProtKB-SubCell"/>
</dbReference>
<keyword evidence="6 11" id="KW-0798">TonB box</keyword>
<evidence type="ECO:0000256" key="6">
    <source>
        <dbReference type="ARBA" id="ARBA00023077"/>
    </source>
</evidence>
<dbReference type="InterPro" id="IPR036942">
    <property type="entry name" value="Beta-barrel_TonB_sf"/>
</dbReference>
<dbReference type="FunFam" id="2.170.130.10:FF:000008">
    <property type="entry name" value="SusC/RagA family TonB-linked outer membrane protein"/>
    <property type="match status" value="1"/>
</dbReference>
<evidence type="ECO:0000256" key="10">
    <source>
        <dbReference type="PROSITE-ProRule" id="PRU01360"/>
    </source>
</evidence>